<protein>
    <submittedName>
        <fullName evidence="1">Uncharacterized protein</fullName>
    </submittedName>
</protein>
<gene>
    <name evidence="1" type="ORF">E4U42_007385</name>
</gene>
<accession>A0A8K0J1F1</accession>
<dbReference type="Proteomes" id="UP000811619">
    <property type="component" value="Unassembled WGS sequence"/>
</dbReference>
<sequence>MSLTPVRVRGKRKTSSSIIPNLAMDNPWHHKKVKRSLASVRASRSSRHRPSLQSLPVELLESILLYSANLALPRSSPLLGAKLSGKATLLRLFIVVFHDTWDQCFGIPRGELQADKEKLFARCEGDVSFQSDMLEMPWVDIDFILQAQQAWADRYARDRCYQHSLPFADGLDKLHHYAHRHGEGSPYFHSRDCFEADYEQAVKWPALVTTSITSTAWGTQDVHPLVRIPTDLVTGPWDEEKKRRLFWLIRGGVRLGVEGRTCIPWEVKLACLDAAVVSAEEPDALVINCLIGDWIFRELPEDAARRQLVDLRRRIEWGGDPPETKEILRRVATALNLDLQLPEYYRLPG</sequence>
<dbReference type="AlphaFoldDB" id="A0A8K0J1F1"/>
<evidence type="ECO:0000313" key="1">
    <source>
        <dbReference type="EMBL" id="KAG5917101.1"/>
    </source>
</evidence>
<organism evidence="1 2">
    <name type="scientific">Claviceps africana</name>
    <dbReference type="NCBI Taxonomy" id="83212"/>
    <lineage>
        <taxon>Eukaryota</taxon>
        <taxon>Fungi</taxon>
        <taxon>Dikarya</taxon>
        <taxon>Ascomycota</taxon>
        <taxon>Pezizomycotina</taxon>
        <taxon>Sordariomycetes</taxon>
        <taxon>Hypocreomycetidae</taxon>
        <taxon>Hypocreales</taxon>
        <taxon>Clavicipitaceae</taxon>
        <taxon>Claviceps</taxon>
    </lineage>
</organism>
<name>A0A8K0J1F1_9HYPO</name>
<comment type="caution">
    <text evidence="1">The sequence shown here is derived from an EMBL/GenBank/DDBJ whole genome shotgun (WGS) entry which is preliminary data.</text>
</comment>
<reference evidence="1" key="1">
    <citation type="journal article" date="2020" name="bioRxiv">
        <title>Whole genome comparisons of ergot fungi reveals the divergence and evolution of species within the genus Claviceps are the result of varying mechanisms driving genome evolution and host range expansion.</title>
        <authorList>
            <person name="Wyka S.A."/>
            <person name="Mondo S.J."/>
            <person name="Liu M."/>
            <person name="Dettman J."/>
            <person name="Nalam V."/>
            <person name="Broders K.D."/>
        </authorList>
    </citation>
    <scope>NUCLEOTIDE SEQUENCE</scope>
    <source>
        <strain evidence="1">CCC 489</strain>
    </source>
</reference>
<dbReference type="OrthoDB" id="4167490at2759"/>
<evidence type="ECO:0000313" key="2">
    <source>
        <dbReference type="Proteomes" id="UP000811619"/>
    </source>
</evidence>
<dbReference type="EMBL" id="SRPY01000836">
    <property type="protein sequence ID" value="KAG5917101.1"/>
    <property type="molecule type" value="Genomic_DNA"/>
</dbReference>
<proteinExistence type="predicted"/>
<keyword evidence="2" id="KW-1185">Reference proteome</keyword>